<sequence length="427" mass="47443">MAQSFGLMLYYVLAHQYGVLQRRRLEHQKDATRIHERLGTPKERRPDAPLIWCHVKTKTQVDAFFETISRIREDGDELWFLLTSESADLDDFLKQHLPEQCFHLFLPLQAPQFIRPYLEHWKPDAVVWTENPSHPLILCEIAARKIPLILADANMPAAKPSLFHQLLRLDKSLYQKFEAILARDEETADWLKRQGIETDKIEIIGPMQEGTVALACNEVERARLAALLLTRPIWLAACCSENEEAIVIAAHKTAMRRAHRLLLIVVPERPERGSTLAQDFEAAGLNTCLRSGGEDPDENTQVYVADTEGEMGLWYRLAPTTFMGGTLEPNTKPGGASPYDPAALGSAILHGPELGPFADSYARLGEAGATEFVEDKTTLATAVETLLAPDKAAIMAHNAWAVSSGGSLVTGRIIELLTDVLDTPRAG</sequence>
<dbReference type="SUPFAM" id="SSF53756">
    <property type="entry name" value="UDP-Glycosyltransferase/glycogen phosphorylase"/>
    <property type="match status" value="1"/>
</dbReference>
<evidence type="ECO:0000313" key="11">
    <source>
        <dbReference type="Proteomes" id="UP001589683"/>
    </source>
</evidence>
<feature type="domain" description="3-deoxy-D-manno-octulosonic-acid transferase N-terminal" evidence="9">
    <location>
        <begin position="33"/>
        <end position="207"/>
    </location>
</feature>
<comment type="function">
    <text evidence="1 8">Involved in lipopolysaccharide (LPS) biosynthesis. Catalyzes the transfer of 3-deoxy-D-manno-octulosonate (Kdo) residue(s) from CMP-Kdo to lipid IV(A), the tetraacyldisaccharide-1,4'-bisphosphate precursor of lipid A.</text>
</comment>
<keyword evidence="8" id="KW-1003">Cell membrane</keyword>
<reference evidence="10 11" key="1">
    <citation type="submission" date="2024-09" db="EMBL/GenBank/DDBJ databases">
        <authorList>
            <person name="Sun Q."/>
            <person name="Mori K."/>
        </authorList>
    </citation>
    <scope>NUCLEOTIDE SEQUENCE [LARGE SCALE GENOMIC DNA]</scope>
    <source>
        <strain evidence="10 11">CECT 8726</strain>
    </source>
</reference>
<evidence type="ECO:0000256" key="7">
    <source>
        <dbReference type="ARBA" id="ARBA00049183"/>
    </source>
</evidence>
<comment type="pathway">
    <text evidence="2 8">Bacterial outer membrane biogenesis; LPS core biosynthesis.</text>
</comment>
<keyword evidence="8" id="KW-0472">Membrane</keyword>
<accession>A0ABV5JFR8</accession>
<protein>
    <recommendedName>
        <fullName evidence="4 8">3-deoxy-D-manno-octulosonic acid transferase</fullName>
        <shortName evidence="8">Kdo transferase</shortName>
        <ecNumber evidence="3 8">2.4.99.12</ecNumber>
    </recommendedName>
    <alternativeName>
        <fullName evidence="6 8">Lipid IV(A) 3-deoxy-D-manno-octulosonic acid transferase</fullName>
    </alternativeName>
</protein>
<organism evidence="10 11">
    <name type="scientific">Pseudohalocynthiibacter aestuariivivens</name>
    <dbReference type="NCBI Taxonomy" id="1591409"/>
    <lineage>
        <taxon>Bacteria</taxon>
        <taxon>Pseudomonadati</taxon>
        <taxon>Pseudomonadota</taxon>
        <taxon>Alphaproteobacteria</taxon>
        <taxon>Rhodobacterales</taxon>
        <taxon>Paracoccaceae</taxon>
        <taxon>Pseudohalocynthiibacter</taxon>
    </lineage>
</organism>
<dbReference type="GO" id="GO:0016740">
    <property type="term" value="F:transferase activity"/>
    <property type="evidence" value="ECO:0007669"/>
    <property type="project" value="UniProtKB-KW"/>
</dbReference>
<dbReference type="EMBL" id="JBHMEA010000024">
    <property type="protein sequence ID" value="MFB9231623.1"/>
    <property type="molecule type" value="Genomic_DNA"/>
</dbReference>
<dbReference type="Pfam" id="PF04413">
    <property type="entry name" value="Glycos_transf_N"/>
    <property type="match status" value="1"/>
</dbReference>
<evidence type="ECO:0000313" key="10">
    <source>
        <dbReference type="EMBL" id="MFB9231623.1"/>
    </source>
</evidence>
<dbReference type="Proteomes" id="UP001589683">
    <property type="component" value="Unassembled WGS sequence"/>
</dbReference>
<evidence type="ECO:0000256" key="5">
    <source>
        <dbReference type="ARBA" id="ARBA00022679"/>
    </source>
</evidence>
<dbReference type="PANTHER" id="PTHR42755:SF1">
    <property type="entry name" value="3-DEOXY-D-MANNO-OCTULOSONIC ACID TRANSFERASE, MITOCHONDRIAL-RELATED"/>
    <property type="match status" value="1"/>
</dbReference>
<comment type="similarity">
    <text evidence="8">Belongs to the glycosyltransferase group 1 family.</text>
</comment>
<gene>
    <name evidence="10" type="ORF">ACFFUT_07470</name>
</gene>
<comment type="catalytic activity">
    <reaction evidence="7 8">
        <text>lipid IVA (E. coli) + CMP-3-deoxy-beta-D-manno-octulosonate = alpha-Kdo-(2-&gt;6)-lipid IVA (E. coli) + CMP + H(+)</text>
        <dbReference type="Rhea" id="RHEA:28066"/>
        <dbReference type="ChEBI" id="CHEBI:15378"/>
        <dbReference type="ChEBI" id="CHEBI:58603"/>
        <dbReference type="ChEBI" id="CHEBI:60364"/>
        <dbReference type="ChEBI" id="CHEBI:60377"/>
        <dbReference type="ChEBI" id="CHEBI:85987"/>
        <dbReference type="EC" id="2.4.99.12"/>
    </reaction>
</comment>
<evidence type="ECO:0000259" key="9">
    <source>
        <dbReference type="Pfam" id="PF04413"/>
    </source>
</evidence>
<dbReference type="EC" id="2.4.99.12" evidence="3 8"/>
<dbReference type="RefSeq" id="WP_213890231.1">
    <property type="nucleotide sequence ID" value="NZ_JAGFNU010000009.1"/>
</dbReference>
<dbReference type="InterPro" id="IPR007507">
    <property type="entry name" value="Glycos_transf_N"/>
</dbReference>
<dbReference type="InterPro" id="IPR038107">
    <property type="entry name" value="Glycos_transf_N_sf"/>
</dbReference>
<dbReference type="InterPro" id="IPR039901">
    <property type="entry name" value="Kdotransferase"/>
</dbReference>
<evidence type="ECO:0000256" key="6">
    <source>
        <dbReference type="ARBA" id="ARBA00031445"/>
    </source>
</evidence>
<evidence type="ECO:0000256" key="4">
    <source>
        <dbReference type="ARBA" id="ARBA00019077"/>
    </source>
</evidence>
<name>A0ABV5JFR8_9RHOB</name>
<comment type="caution">
    <text evidence="10">The sequence shown here is derived from an EMBL/GenBank/DDBJ whole genome shotgun (WGS) entry which is preliminary data.</text>
</comment>
<proteinExistence type="inferred from homology"/>
<evidence type="ECO:0000256" key="2">
    <source>
        <dbReference type="ARBA" id="ARBA00004713"/>
    </source>
</evidence>
<evidence type="ECO:0000256" key="3">
    <source>
        <dbReference type="ARBA" id="ARBA00012621"/>
    </source>
</evidence>
<comment type="subcellular location">
    <subcellularLocation>
        <location evidence="8">Cell membrane</location>
    </subcellularLocation>
</comment>
<dbReference type="Gene3D" id="3.40.50.2000">
    <property type="entry name" value="Glycogen Phosphorylase B"/>
    <property type="match status" value="1"/>
</dbReference>
<evidence type="ECO:0000256" key="8">
    <source>
        <dbReference type="RuleBase" id="RU365103"/>
    </source>
</evidence>
<evidence type="ECO:0000256" key="1">
    <source>
        <dbReference type="ARBA" id="ARBA00003394"/>
    </source>
</evidence>
<dbReference type="PANTHER" id="PTHR42755">
    <property type="entry name" value="3-DEOXY-MANNO-OCTULOSONATE CYTIDYLYLTRANSFERASE"/>
    <property type="match status" value="1"/>
</dbReference>
<keyword evidence="8" id="KW-0448">Lipopolysaccharide biosynthesis</keyword>
<keyword evidence="11" id="KW-1185">Reference proteome</keyword>
<dbReference type="Gene3D" id="3.40.50.11720">
    <property type="entry name" value="3-Deoxy-D-manno-octulosonic-acid transferase, N-terminal domain"/>
    <property type="match status" value="1"/>
</dbReference>
<keyword evidence="5 8" id="KW-0808">Transferase</keyword>